<dbReference type="Gene3D" id="3.30.420.40">
    <property type="match status" value="1"/>
</dbReference>
<dbReference type="SUPFAM" id="SSF53067">
    <property type="entry name" value="Actin-like ATPase domain"/>
    <property type="match status" value="1"/>
</dbReference>
<accession>A0A9W9U689</accession>
<reference evidence="1" key="2">
    <citation type="journal article" date="2023" name="IMA Fungus">
        <title>Comparative genomic study of the Penicillium genus elucidates a diverse pangenome and 15 lateral gene transfer events.</title>
        <authorList>
            <person name="Petersen C."/>
            <person name="Sorensen T."/>
            <person name="Nielsen M.R."/>
            <person name="Sondergaard T.E."/>
            <person name="Sorensen J.L."/>
            <person name="Fitzpatrick D.A."/>
            <person name="Frisvad J.C."/>
            <person name="Nielsen K.L."/>
        </authorList>
    </citation>
    <scope>NUCLEOTIDE SEQUENCE</scope>
    <source>
        <strain evidence="1">IBT 21472</strain>
    </source>
</reference>
<dbReference type="InterPro" id="IPR043129">
    <property type="entry name" value="ATPase_NBD"/>
</dbReference>
<dbReference type="Proteomes" id="UP001147746">
    <property type="component" value="Unassembled WGS sequence"/>
</dbReference>
<proteinExistence type="predicted"/>
<organism evidence="1 2">
    <name type="scientific">Penicillium atrosanguineum</name>
    <dbReference type="NCBI Taxonomy" id="1132637"/>
    <lineage>
        <taxon>Eukaryota</taxon>
        <taxon>Fungi</taxon>
        <taxon>Dikarya</taxon>
        <taxon>Ascomycota</taxon>
        <taxon>Pezizomycotina</taxon>
        <taxon>Eurotiomycetes</taxon>
        <taxon>Eurotiomycetidae</taxon>
        <taxon>Eurotiales</taxon>
        <taxon>Aspergillaceae</taxon>
        <taxon>Penicillium</taxon>
    </lineage>
</organism>
<gene>
    <name evidence="1" type="ORF">N7476_005106</name>
</gene>
<comment type="caution">
    <text evidence="1">The sequence shown here is derived from an EMBL/GenBank/DDBJ whole genome shotgun (WGS) entry which is preliminary data.</text>
</comment>
<sequence>MVQSLTVPVPEEVWLGIDIGTVTAKVAVLEVTDPANPAEFVDYPLKFPTNNRNQTTTELDTTLVFSKDGLTCTHGSGGLSYPEAHFFRDWKPGAMGLPPFAQILTNACRLLQKSAPQIKDFTPGTLFRTLLSHIAKTARDHIQNIYGHDIEVIRCILTYPVSCSEALQILLLQEASAAGLDVMGALSESMATAYSLQSHPRLTLLKGAKMFLDYGGATLV</sequence>
<protein>
    <submittedName>
        <fullName evidence="1">Uncharacterized protein</fullName>
    </submittedName>
</protein>
<reference evidence="1" key="1">
    <citation type="submission" date="2022-12" db="EMBL/GenBank/DDBJ databases">
        <authorList>
            <person name="Petersen C."/>
        </authorList>
    </citation>
    <scope>NUCLEOTIDE SEQUENCE</scope>
    <source>
        <strain evidence="1">IBT 21472</strain>
    </source>
</reference>
<evidence type="ECO:0000313" key="1">
    <source>
        <dbReference type="EMBL" id="KAJ5318686.1"/>
    </source>
</evidence>
<evidence type="ECO:0000313" key="2">
    <source>
        <dbReference type="Proteomes" id="UP001147746"/>
    </source>
</evidence>
<keyword evidence="2" id="KW-1185">Reference proteome</keyword>
<dbReference type="EMBL" id="JAPZBO010000004">
    <property type="protein sequence ID" value="KAJ5318686.1"/>
    <property type="molecule type" value="Genomic_DNA"/>
</dbReference>
<dbReference type="AlphaFoldDB" id="A0A9W9U689"/>
<name>A0A9W9U689_9EURO</name>